<evidence type="ECO:0008006" key="4">
    <source>
        <dbReference type="Google" id="ProtNLM"/>
    </source>
</evidence>
<name>A0AAF0CAI4_9GAMM</name>
<evidence type="ECO:0000313" key="2">
    <source>
        <dbReference type="EMBL" id="WDE06898.1"/>
    </source>
</evidence>
<keyword evidence="1" id="KW-0732">Signal</keyword>
<proteinExistence type="predicted"/>
<dbReference type="EMBL" id="CP059733">
    <property type="protein sequence ID" value="WDE06898.1"/>
    <property type="molecule type" value="Genomic_DNA"/>
</dbReference>
<organism evidence="2 3">
    <name type="scientific">Thalassomonas viridans</name>
    <dbReference type="NCBI Taxonomy" id="137584"/>
    <lineage>
        <taxon>Bacteria</taxon>
        <taxon>Pseudomonadati</taxon>
        <taxon>Pseudomonadota</taxon>
        <taxon>Gammaproteobacteria</taxon>
        <taxon>Alteromonadales</taxon>
        <taxon>Colwelliaceae</taxon>
        <taxon>Thalassomonas</taxon>
    </lineage>
</organism>
<accession>A0AAF0CAI4</accession>
<feature type="chain" id="PRO_5042051488" description="TolC family protein" evidence="1">
    <location>
        <begin position="23"/>
        <end position="88"/>
    </location>
</feature>
<dbReference type="AlphaFoldDB" id="A0AAF0CAI4"/>
<dbReference type="RefSeq" id="WP_044839338.1">
    <property type="nucleotide sequence ID" value="NZ_CP059733.1"/>
</dbReference>
<reference evidence="2 3" key="1">
    <citation type="journal article" date="2015" name="Genome Announc.">
        <title>Draft Genome Sequences of Marine Isolates of Thalassomonas viridans and Thalassomonas actiniarum.</title>
        <authorList>
            <person name="Olonade I."/>
            <person name="van Zyl L.J."/>
            <person name="Trindade M."/>
        </authorList>
    </citation>
    <scope>NUCLEOTIDE SEQUENCE [LARGE SCALE GENOMIC DNA]</scope>
    <source>
        <strain evidence="2 3">XOM25</strain>
    </source>
</reference>
<feature type="signal peptide" evidence="1">
    <location>
        <begin position="1"/>
        <end position="22"/>
    </location>
</feature>
<keyword evidence="3" id="KW-1185">Reference proteome</keyword>
<evidence type="ECO:0000313" key="3">
    <source>
        <dbReference type="Proteomes" id="UP000032352"/>
    </source>
</evidence>
<gene>
    <name evidence="2" type="ORF">SG34_008410</name>
</gene>
<sequence>MKLAQKISVLAIAFFSITSAQALELVKADTINHSEVMSQIKVTLADSIKLTPVSVVSAQQTAQALLAKQELGNANTTANLAKSEMISE</sequence>
<evidence type="ECO:0000256" key="1">
    <source>
        <dbReference type="SAM" id="SignalP"/>
    </source>
</evidence>
<reference evidence="2 3" key="2">
    <citation type="journal article" date="2022" name="Mar. Drugs">
        <title>Bioassay-Guided Fractionation Leads to the Detection of Cholic Acid Generated by the Rare Thalassomonas sp.</title>
        <authorList>
            <person name="Pheiffer F."/>
            <person name="Schneider Y.K."/>
            <person name="Hansen E.H."/>
            <person name="Andersen J.H."/>
            <person name="Isaksson J."/>
            <person name="Busche T."/>
            <person name="R C."/>
            <person name="Kalinowski J."/>
            <person name="Zyl L.V."/>
            <person name="Trindade M."/>
        </authorList>
    </citation>
    <scope>NUCLEOTIDE SEQUENCE [LARGE SCALE GENOMIC DNA]</scope>
    <source>
        <strain evidence="2 3">XOM25</strain>
    </source>
</reference>
<dbReference type="KEGG" id="tvd:SG34_008410"/>
<dbReference type="Proteomes" id="UP000032352">
    <property type="component" value="Chromosome"/>
</dbReference>
<protein>
    <recommendedName>
        <fullName evidence="4">TolC family protein</fullName>
    </recommendedName>
</protein>